<accession>A0A2P2I599</accession>
<dbReference type="PANTHER" id="PTHR45989:SF1">
    <property type="entry name" value="TRANSLATION INITIATION FACTOR EIF-2B SUBUNIT GAMMA"/>
    <property type="match status" value="1"/>
</dbReference>
<dbReference type="PANTHER" id="PTHR45989">
    <property type="entry name" value="TRANSLATION INITIATION FACTOR EIF-2B SUBUNIT GAMMA"/>
    <property type="match status" value="1"/>
</dbReference>
<dbReference type="Gene3D" id="2.160.10.10">
    <property type="entry name" value="Hexapeptide repeat proteins"/>
    <property type="match status" value="1"/>
</dbReference>
<dbReference type="GO" id="GO:0005085">
    <property type="term" value="F:guanyl-nucleotide exchange factor activity"/>
    <property type="evidence" value="ECO:0007669"/>
    <property type="project" value="TreeGrafter"/>
</dbReference>
<dbReference type="GO" id="GO:0002183">
    <property type="term" value="P:cytoplasmic translational initiation"/>
    <property type="evidence" value="ECO:0007669"/>
    <property type="project" value="TreeGrafter"/>
</dbReference>
<feature type="compositionally biased region" description="Basic and acidic residues" evidence="10">
    <location>
        <begin position="9"/>
        <end position="24"/>
    </location>
</feature>
<organism evidence="13">
    <name type="scientific">Hirondellea gigas</name>
    <dbReference type="NCBI Taxonomy" id="1518452"/>
    <lineage>
        <taxon>Eukaryota</taxon>
        <taxon>Metazoa</taxon>
        <taxon>Ecdysozoa</taxon>
        <taxon>Arthropoda</taxon>
        <taxon>Crustacea</taxon>
        <taxon>Multicrustacea</taxon>
        <taxon>Malacostraca</taxon>
        <taxon>Eumalacostraca</taxon>
        <taxon>Peracarida</taxon>
        <taxon>Amphipoda</taxon>
        <taxon>Amphilochidea</taxon>
        <taxon>Lysianassida</taxon>
        <taxon>Lysianassidira</taxon>
        <taxon>Lysianassoidea</taxon>
        <taxon>Lysianassidae</taxon>
        <taxon>Hirondellea</taxon>
    </lineage>
</organism>
<dbReference type="EMBL" id="IACT01004060">
    <property type="protein sequence ID" value="LAC23270.1"/>
    <property type="molecule type" value="mRNA"/>
</dbReference>
<evidence type="ECO:0000259" key="11">
    <source>
        <dbReference type="Pfam" id="PF00483"/>
    </source>
</evidence>
<dbReference type="InterPro" id="IPR051960">
    <property type="entry name" value="eIF2B_gamma"/>
</dbReference>
<comment type="function">
    <text evidence="8">Acts as a component of the translation initiation factor 2B (eIF2B) complex, which catalyzes the exchange of GDP for GTP on the eukaryotic initiation factor 2 (eIF2) complex gamma subunit. Its guanine nucleotide exchange factor activity is repressed when bound to eIF2 complex phosphorylated on the alpha subunit, thereby limiting the amount of methionyl-initiator methionine tRNA available to the ribosome and consequently global translation is repressed.</text>
</comment>
<dbReference type="Pfam" id="PF00483">
    <property type="entry name" value="NTP_transferase"/>
    <property type="match status" value="1"/>
</dbReference>
<dbReference type="Pfam" id="PF24894">
    <property type="entry name" value="Hexapep_GlmU"/>
    <property type="match status" value="1"/>
</dbReference>
<evidence type="ECO:0000259" key="12">
    <source>
        <dbReference type="Pfam" id="PF24894"/>
    </source>
</evidence>
<keyword evidence="5" id="KW-0648">Protein biosynthesis</keyword>
<dbReference type="GO" id="GO:0003743">
    <property type="term" value="F:translation initiation factor activity"/>
    <property type="evidence" value="ECO:0007669"/>
    <property type="project" value="UniProtKB-KW"/>
</dbReference>
<feature type="domain" description="Glucose-1-phosphate adenylyltransferase/Bifunctional protein GlmU-like C-terminal hexapeptide" evidence="12">
    <location>
        <begin position="436"/>
        <end position="510"/>
    </location>
</feature>
<evidence type="ECO:0000256" key="10">
    <source>
        <dbReference type="SAM" id="MobiDB-lite"/>
    </source>
</evidence>
<sequence length="520" mass="57072">MNMTRNTRKSIDSDKTVETQEQFEKSSIPEPEEDGTATSTEEKEEKAAPPPYLRNAFIRARSCAVDHHRHGKLKSVQAVVLAAGTGSRMTTLVSETHKCMLPIATIPMLYYPIHMLQRAGFTACVVIVSSGCEESVREMAKTYGLTIKLDIHSIDLSDDPGTLDSIRHIAGVLDDDVRDVMLVSSDLVSDVDVSDMFRSHRVKGAAFTMLTAQYNPKSFAPTPGQKHKSSIGPDVVMESMSECRLAMNVCGGDYDEQIKIPYSLSQHGSIVVTMDTLDAHFYILSAKLLKKYVLSPTSPCADMTSLKAEVIPHLVSMQSKTMRSREYEEASQTVAEPFASLIRYHNGSLSQGQYSQFYPRSAGGRACYTYHYDAGFCIRANTIPSFWYLNTKIPQLLSTLYPDCLLKIGDYTSSIVMPKAVVRGTTVLGRSCTLNDRTTVTDSSLGQNCVIPSGCRVTSSVLFDNVVLTPGCVIDNSMMCCTIDKEKCTIKNSIVASTLALQHNQKVSGDTLDASDLFSA</sequence>
<proteinExistence type="evidence at transcript level"/>
<comment type="subcellular location">
    <subcellularLocation>
        <location evidence="1">Cytoplasm</location>
        <location evidence="1">Cytosol</location>
    </subcellularLocation>
</comment>
<evidence type="ECO:0000256" key="9">
    <source>
        <dbReference type="ARBA" id="ARBA00046432"/>
    </source>
</evidence>
<reference evidence="13" key="2">
    <citation type="journal article" date="2018" name="Biosci. Biotechnol. Biochem.">
        <title>Polysaccharide hydrolase of the hadal zone amphipods Hirondellea gigas.</title>
        <authorList>
            <person name="Kobayashi H."/>
            <person name="Nagahama T."/>
            <person name="Arai W."/>
            <person name="Sasagawa Y."/>
            <person name="Umeda M."/>
            <person name="Hayashi T."/>
            <person name="Nikaido I."/>
            <person name="Watanabe H."/>
            <person name="Oguri K."/>
            <person name="Kitazato H."/>
            <person name="Fujioka K."/>
            <person name="Kido Y."/>
            <person name="Takami H."/>
        </authorList>
    </citation>
    <scope>NUCLEOTIDE SEQUENCE</scope>
    <source>
        <tissue evidence="13">Whole body</tissue>
    </source>
</reference>
<feature type="domain" description="Nucleotidyl transferase" evidence="11">
    <location>
        <begin position="78"/>
        <end position="216"/>
    </location>
</feature>
<name>A0A2P2I599_9CRUS</name>
<dbReference type="SUPFAM" id="SSF53448">
    <property type="entry name" value="Nucleotide-diphospho-sugar transferases"/>
    <property type="match status" value="1"/>
</dbReference>
<evidence type="ECO:0000256" key="3">
    <source>
        <dbReference type="ARBA" id="ARBA00022490"/>
    </source>
</evidence>
<protein>
    <recommendedName>
        <fullName evidence="6">Translation initiation factor eIF2B subunit gamma</fullName>
    </recommendedName>
    <alternativeName>
        <fullName evidence="7">eIF2B GDP-GTP exchange factor subunit gamma</fullName>
    </alternativeName>
</protein>
<keyword evidence="4 13" id="KW-0396">Initiation factor</keyword>
<evidence type="ECO:0000256" key="8">
    <source>
        <dbReference type="ARBA" id="ARBA00045373"/>
    </source>
</evidence>
<evidence type="ECO:0000256" key="1">
    <source>
        <dbReference type="ARBA" id="ARBA00004514"/>
    </source>
</evidence>
<keyword evidence="3" id="KW-0963">Cytoplasm</keyword>
<dbReference type="GO" id="GO:0005829">
    <property type="term" value="C:cytosol"/>
    <property type="evidence" value="ECO:0007669"/>
    <property type="project" value="UniProtKB-SubCell"/>
</dbReference>
<dbReference type="InterPro" id="IPR056818">
    <property type="entry name" value="GlmU/GlgC-like_hexapep"/>
</dbReference>
<dbReference type="EMBL" id="IACF01003593">
    <property type="protein sequence ID" value="LAB69204.1"/>
    <property type="molecule type" value="mRNA"/>
</dbReference>
<dbReference type="GO" id="GO:0005851">
    <property type="term" value="C:eukaryotic translation initiation factor 2B complex"/>
    <property type="evidence" value="ECO:0007669"/>
    <property type="project" value="TreeGrafter"/>
</dbReference>
<dbReference type="Gene3D" id="3.90.550.10">
    <property type="entry name" value="Spore Coat Polysaccharide Biosynthesis Protein SpsA, Chain A"/>
    <property type="match status" value="1"/>
</dbReference>
<dbReference type="InterPro" id="IPR029044">
    <property type="entry name" value="Nucleotide-diphossugar_trans"/>
</dbReference>
<evidence type="ECO:0000256" key="7">
    <source>
        <dbReference type="ARBA" id="ARBA00044229"/>
    </source>
</evidence>
<evidence type="ECO:0000256" key="4">
    <source>
        <dbReference type="ARBA" id="ARBA00022540"/>
    </source>
</evidence>
<feature type="region of interest" description="Disordered" evidence="10">
    <location>
        <begin position="1"/>
        <end position="51"/>
    </location>
</feature>
<dbReference type="AlphaFoldDB" id="A0A2P2I599"/>
<reference evidence="14" key="1">
    <citation type="submission" date="2017-11" db="EMBL/GenBank/DDBJ databases">
        <title>The sensing device of the deep-sea amphipod.</title>
        <authorList>
            <person name="Kobayashi H."/>
            <person name="Nagahama T."/>
            <person name="Arai W."/>
            <person name="Sasagawa Y."/>
            <person name="Umeda M."/>
            <person name="Hayashi T."/>
            <person name="Nikaido I."/>
            <person name="Watanabe H."/>
            <person name="Oguri K."/>
            <person name="Kitazato H."/>
            <person name="Fujioka K."/>
            <person name="Kido Y."/>
            <person name="Takami H."/>
        </authorList>
    </citation>
    <scope>NUCLEOTIDE SEQUENCE</scope>
    <source>
        <tissue evidence="14">Whole body</tissue>
    </source>
</reference>
<evidence type="ECO:0000313" key="14">
    <source>
        <dbReference type="EMBL" id="LAC23270.1"/>
    </source>
</evidence>
<evidence type="ECO:0000256" key="5">
    <source>
        <dbReference type="ARBA" id="ARBA00022917"/>
    </source>
</evidence>
<evidence type="ECO:0000256" key="6">
    <source>
        <dbReference type="ARBA" id="ARBA00044196"/>
    </source>
</evidence>
<comment type="similarity">
    <text evidence="2">Belongs to the eIF-2B gamma/epsilon subunits family.</text>
</comment>
<evidence type="ECO:0000313" key="13">
    <source>
        <dbReference type="EMBL" id="LAB69204.1"/>
    </source>
</evidence>
<dbReference type="InterPro" id="IPR005835">
    <property type="entry name" value="NTP_transferase_dom"/>
</dbReference>
<comment type="subunit">
    <text evidence="9">Component of the translation initiation factor 2B (eIF2B) complex which is a heterodecamer of two sets of five different subunits: alpha, beta, gamma, delta and epsilon. Subunits alpha, beta and delta comprise a regulatory subcomplex and subunits epsilon and gamma comprise a catalytic subcomplex. Within the complex, the hexameric regulatory complex resides at the center, with the two heterodimeric catalytic subcomplexes bound on opposite sides.</text>
</comment>
<evidence type="ECO:0000256" key="2">
    <source>
        <dbReference type="ARBA" id="ARBA00007878"/>
    </source>
</evidence>